<dbReference type="PANTHER" id="PTHR45655">
    <property type="entry name" value="GUANYLATE CYCLASE SOLUBLE SUBUNIT BETA-2"/>
    <property type="match status" value="1"/>
</dbReference>
<dbReference type="InterPro" id="IPR029787">
    <property type="entry name" value="Nucleotide_cyclase"/>
</dbReference>
<dbReference type="SUPFAM" id="SSF52172">
    <property type="entry name" value="CheY-like"/>
    <property type="match status" value="1"/>
</dbReference>
<feature type="modified residue" description="4-aspartylphosphate" evidence="1">
    <location>
        <position position="55"/>
    </location>
</feature>
<keyword evidence="5" id="KW-1185">Reference proteome</keyword>
<gene>
    <name evidence="4" type="ORF">KEM09_19250</name>
</gene>
<dbReference type="PROSITE" id="PS50125">
    <property type="entry name" value="GUANYLATE_CYCLASE_2"/>
    <property type="match status" value="1"/>
</dbReference>
<comment type="caution">
    <text evidence="4">The sequence shown here is derived from an EMBL/GenBank/DDBJ whole genome shotgun (WGS) entry which is preliminary data.</text>
</comment>
<dbReference type="PANTHER" id="PTHR45655:SF13">
    <property type="entry name" value="SOLUBLE GUANYLATE CYCLASE GCY-32-RELATED"/>
    <property type="match status" value="1"/>
</dbReference>
<dbReference type="InterPro" id="IPR001789">
    <property type="entry name" value="Sig_transdc_resp-reg_receiver"/>
</dbReference>
<evidence type="ECO:0000256" key="1">
    <source>
        <dbReference type="PROSITE-ProRule" id="PRU00169"/>
    </source>
</evidence>
<dbReference type="SMART" id="SM00448">
    <property type="entry name" value="REC"/>
    <property type="match status" value="1"/>
</dbReference>
<keyword evidence="1" id="KW-0597">Phosphoprotein</keyword>
<dbReference type="CDD" id="cd07302">
    <property type="entry name" value="CHD"/>
    <property type="match status" value="1"/>
</dbReference>
<accession>A0ABS5KES5</accession>
<dbReference type="SMART" id="SM00044">
    <property type="entry name" value="CYCc"/>
    <property type="match status" value="1"/>
</dbReference>
<dbReference type="InterPro" id="IPR001054">
    <property type="entry name" value="A/G_cyclase"/>
</dbReference>
<protein>
    <submittedName>
        <fullName evidence="4">Response regulator</fullName>
    </submittedName>
</protein>
<sequence length="370" mass="41776">MGNTILIVDDSRLEIELLSTIMTKHEPFRNIVTANDGEEACRQAVRHQPDLILLDWEMPGLSGLEVLKVLKKNELTKDLPVILVSGVSFTDKIEEAFAAGASDFIQKPVHEEELLARSEAVLRNYATYKSLKDQTNQLTLANHKNERILRSILPLPILMQIKEYGSIPPKRYKDCVAIFVDMVDFTTKTGKMSPAVLLRELHELFNGFDTVIDQHFCTRIKTVGDAYIAVCGMFYTPDKIEIEAASAAVKIREYVIERNKTSEVQWEIKIGLYDGDIIGSSVSPSNLNFDIFGETVNMASRFQTMCEPMQINVSESLSKPLSEAYKLVTRVPRKVKGKGVMPMYYIHRPLAEVNEVKKEEAFLMPAPSMQ</sequence>
<dbReference type="Pfam" id="PF00072">
    <property type="entry name" value="Response_reg"/>
    <property type="match status" value="1"/>
</dbReference>
<evidence type="ECO:0000259" key="2">
    <source>
        <dbReference type="PROSITE" id="PS50110"/>
    </source>
</evidence>
<feature type="domain" description="Response regulatory" evidence="2">
    <location>
        <begin position="4"/>
        <end position="122"/>
    </location>
</feature>
<dbReference type="Proteomes" id="UP000721861">
    <property type="component" value="Unassembled WGS sequence"/>
</dbReference>
<dbReference type="Gene3D" id="3.40.50.2300">
    <property type="match status" value="1"/>
</dbReference>
<dbReference type="EMBL" id="JAGUCN010000029">
    <property type="protein sequence ID" value="MBS2213553.1"/>
    <property type="molecule type" value="Genomic_DNA"/>
</dbReference>
<reference evidence="4 5" key="1">
    <citation type="journal article" date="2014" name="Int. J. Syst. Evol. Microbiol.">
        <title>Carboxylicivirga gen. nov. in the family Marinilabiliaceae with two novel species, Carboxylicivirga mesophila sp. nov. and Carboxylicivirga taeanensis sp. nov., and reclassification of Cytophaga fermentans as Saccharicrinis fermentans gen. nov., comb. nov.</title>
        <authorList>
            <person name="Yang S.H."/>
            <person name="Seo H.S."/>
            <person name="Woo J.H."/>
            <person name="Oh H.M."/>
            <person name="Jang H."/>
            <person name="Lee J.H."/>
            <person name="Kim S.J."/>
            <person name="Kwon K.K."/>
        </authorList>
    </citation>
    <scope>NUCLEOTIDE SEQUENCE [LARGE SCALE GENOMIC DNA]</scope>
    <source>
        <strain evidence="4 5">JCM 18290</strain>
    </source>
</reference>
<name>A0ABS5KES5_9BACT</name>
<dbReference type="InterPro" id="IPR011006">
    <property type="entry name" value="CheY-like_superfamily"/>
</dbReference>
<dbReference type="RefSeq" id="WP_212230803.1">
    <property type="nucleotide sequence ID" value="NZ_JAGUCN010000029.1"/>
</dbReference>
<evidence type="ECO:0000259" key="3">
    <source>
        <dbReference type="PROSITE" id="PS50125"/>
    </source>
</evidence>
<dbReference type="Gene3D" id="3.30.70.1230">
    <property type="entry name" value="Nucleotide cyclase"/>
    <property type="match status" value="1"/>
</dbReference>
<dbReference type="PROSITE" id="PS50110">
    <property type="entry name" value="RESPONSE_REGULATORY"/>
    <property type="match status" value="1"/>
</dbReference>
<dbReference type="Pfam" id="PF00211">
    <property type="entry name" value="Guanylate_cyc"/>
    <property type="match status" value="1"/>
</dbReference>
<evidence type="ECO:0000313" key="4">
    <source>
        <dbReference type="EMBL" id="MBS2213553.1"/>
    </source>
</evidence>
<proteinExistence type="predicted"/>
<dbReference type="SUPFAM" id="SSF55073">
    <property type="entry name" value="Nucleotide cyclase"/>
    <property type="match status" value="1"/>
</dbReference>
<organism evidence="4 5">
    <name type="scientific">Carboxylicivirga mesophila</name>
    <dbReference type="NCBI Taxonomy" id="1166478"/>
    <lineage>
        <taxon>Bacteria</taxon>
        <taxon>Pseudomonadati</taxon>
        <taxon>Bacteroidota</taxon>
        <taxon>Bacteroidia</taxon>
        <taxon>Marinilabiliales</taxon>
        <taxon>Marinilabiliaceae</taxon>
        <taxon>Carboxylicivirga</taxon>
    </lineage>
</organism>
<feature type="domain" description="Guanylate cyclase" evidence="3">
    <location>
        <begin position="176"/>
        <end position="303"/>
    </location>
</feature>
<evidence type="ECO:0000313" key="5">
    <source>
        <dbReference type="Proteomes" id="UP000721861"/>
    </source>
</evidence>